<feature type="transmembrane region" description="Helical" evidence="1">
    <location>
        <begin position="107"/>
        <end position="124"/>
    </location>
</feature>
<dbReference type="EMBL" id="JAVLAQ010000002">
    <property type="protein sequence ID" value="MDT6991657.1"/>
    <property type="molecule type" value="Genomic_DNA"/>
</dbReference>
<evidence type="ECO:0000256" key="1">
    <source>
        <dbReference type="SAM" id="Phobius"/>
    </source>
</evidence>
<keyword evidence="1" id="KW-1133">Transmembrane helix</keyword>
<gene>
    <name evidence="2" type="ORF">RI536_16460</name>
    <name evidence="3" type="ORF">RI555_08040</name>
</gene>
<dbReference type="RefSeq" id="WP_101873399.1">
    <property type="nucleotide sequence ID" value="NZ_BOUG01000005.1"/>
</dbReference>
<dbReference type="KEGG" id="lpg:BB562_07810"/>
<feature type="transmembrane region" description="Helical" evidence="1">
    <location>
        <begin position="150"/>
        <end position="173"/>
    </location>
</feature>
<protein>
    <submittedName>
        <fullName evidence="3">ABC transporter permease</fullName>
    </submittedName>
</protein>
<keyword evidence="1" id="KW-0472">Membrane</keyword>
<dbReference type="Proteomes" id="UP001263852">
    <property type="component" value="Unassembled WGS sequence"/>
</dbReference>
<comment type="caution">
    <text evidence="3">The sequence shown here is derived from an EMBL/GenBank/DDBJ whole genome shotgun (WGS) entry which is preliminary data.</text>
</comment>
<evidence type="ECO:0000313" key="3">
    <source>
        <dbReference type="EMBL" id="MDT7038931.1"/>
    </source>
</evidence>
<dbReference type="AlphaFoldDB" id="A0AAW8WEB5"/>
<keyword evidence="1" id="KW-0812">Transmembrane</keyword>
<reference evidence="3" key="1">
    <citation type="submission" date="2023-08" db="EMBL/GenBank/DDBJ databases">
        <authorList>
            <person name="Page C.A."/>
            <person name="Perez-Diaz I.M."/>
        </authorList>
    </citation>
    <scope>NUCLEOTIDE SEQUENCE</scope>
    <source>
        <strain evidence="3">1.8.9</strain>
        <strain evidence="2">7.8.46</strain>
    </source>
</reference>
<organism evidence="3 4">
    <name type="scientific">Lactiplantibacillus pentosus</name>
    <name type="common">Lactobacillus pentosus</name>
    <dbReference type="NCBI Taxonomy" id="1589"/>
    <lineage>
        <taxon>Bacteria</taxon>
        <taxon>Bacillati</taxon>
        <taxon>Bacillota</taxon>
        <taxon>Bacilli</taxon>
        <taxon>Lactobacillales</taxon>
        <taxon>Lactobacillaceae</taxon>
        <taxon>Lactiplantibacillus</taxon>
    </lineage>
</organism>
<feature type="transmembrane region" description="Helical" evidence="1">
    <location>
        <begin position="323"/>
        <end position="343"/>
    </location>
</feature>
<feature type="transmembrane region" description="Helical" evidence="1">
    <location>
        <begin position="296"/>
        <end position="317"/>
    </location>
</feature>
<proteinExistence type="predicted"/>
<evidence type="ECO:0000313" key="4">
    <source>
        <dbReference type="Proteomes" id="UP001263852"/>
    </source>
</evidence>
<sequence>MTTSKLGRLWMQQNWPWLRLVMATCLLVSLLMAGHSTYNWQENHARSERGERINAADFVKHPESFQIAGQPAASLQAYYDHLDQYFWPGEYTSTNPKQAVRAHQPNRFYYVLALIGGLLLAFYGRRTHRFEFMTALGATRWQIWWQQVRLALALMATIFVSQLIYYGWIIAVIPQTYQHYRNLPAMFGSSVAVTLVSGCLLMLGWLVGNLNHRLWLAILISGLTWRWASGMLTRTNIWLRWFNIQTLPDIWLHVHYGVSATMALVGLLILLGLTWISFRHWSADIVTLHQQSRFNAFTAIVLFSLGIGSTFGDMLLLPLMKTIAPWYELVGISLVLFGLLVYYGSHRYQGIGGLTR</sequence>
<feature type="transmembrane region" description="Helical" evidence="1">
    <location>
        <begin position="185"/>
        <end position="207"/>
    </location>
</feature>
<dbReference type="EMBL" id="JAVLAO010000001">
    <property type="protein sequence ID" value="MDT7038931.1"/>
    <property type="molecule type" value="Genomic_DNA"/>
</dbReference>
<name>A0AAW8WEB5_LACPE</name>
<feature type="transmembrane region" description="Helical" evidence="1">
    <location>
        <begin position="214"/>
        <end position="233"/>
    </location>
</feature>
<feature type="transmembrane region" description="Helical" evidence="1">
    <location>
        <begin position="253"/>
        <end position="276"/>
    </location>
</feature>
<accession>A0AAW8WEB5</accession>
<evidence type="ECO:0000313" key="2">
    <source>
        <dbReference type="EMBL" id="MDT6991657.1"/>
    </source>
</evidence>
<dbReference type="Proteomes" id="UP001267003">
    <property type="component" value="Unassembled WGS sequence"/>
</dbReference>